<dbReference type="STRING" id="519424.AZF04_10335"/>
<reference evidence="1" key="1">
    <citation type="submission" date="2016-02" db="EMBL/GenBank/DDBJ databases">
        <title>Genome sequence of Bacillus trypoxylicola KCTC 13244(T).</title>
        <authorList>
            <person name="Jeong H."/>
            <person name="Park S.-H."/>
            <person name="Choi S.-K."/>
        </authorList>
    </citation>
    <scope>NUCLEOTIDE SEQUENCE [LARGE SCALE GENOMIC DNA]</scope>
    <source>
        <strain evidence="1">KCTC 13244</strain>
    </source>
</reference>
<dbReference type="SUPFAM" id="SSF89550">
    <property type="entry name" value="PHP domain-like"/>
    <property type="match status" value="1"/>
</dbReference>
<comment type="caution">
    <text evidence="1">The sequence shown here is derived from an EMBL/GenBank/DDBJ whole genome shotgun (WGS) entry which is preliminary data.</text>
</comment>
<evidence type="ECO:0000313" key="1">
    <source>
        <dbReference type="EMBL" id="KYG27584.1"/>
    </source>
</evidence>
<evidence type="ECO:0000313" key="2">
    <source>
        <dbReference type="Proteomes" id="UP000075806"/>
    </source>
</evidence>
<dbReference type="Proteomes" id="UP000075806">
    <property type="component" value="Unassembled WGS sequence"/>
</dbReference>
<organism evidence="1 2">
    <name type="scientific">Alkalihalobacillus trypoxylicola</name>
    <dbReference type="NCBI Taxonomy" id="519424"/>
    <lineage>
        <taxon>Bacteria</taxon>
        <taxon>Bacillati</taxon>
        <taxon>Bacillota</taxon>
        <taxon>Bacilli</taxon>
        <taxon>Bacillales</taxon>
        <taxon>Bacillaceae</taxon>
        <taxon>Alkalihalobacillus</taxon>
    </lineage>
</organism>
<protein>
    <recommendedName>
        <fullName evidence="3">TIGR00375 family protein</fullName>
    </recommendedName>
</protein>
<accession>A0A161PYG5</accession>
<keyword evidence="2" id="KW-1185">Reference proteome</keyword>
<dbReference type="OrthoDB" id="9810135at2"/>
<dbReference type="AlphaFoldDB" id="A0A161PYG5"/>
<dbReference type="PANTHER" id="PTHR40084">
    <property type="entry name" value="PHOSPHOHYDROLASE, PHP FAMILY"/>
    <property type="match status" value="1"/>
</dbReference>
<dbReference type="EMBL" id="LTAO01000036">
    <property type="protein sequence ID" value="KYG27584.1"/>
    <property type="molecule type" value="Genomic_DNA"/>
</dbReference>
<proteinExistence type="predicted"/>
<evidence type="ECO:0008006" key="3">
    <source>
        <dbReference type="Google" id="ProtNLM"/>
    </source>
</evidence>
<dbReference type="CDD" id="cd19067">
    <property type="entry name" value="PfuEndoQ-like"/>
    <property type="match status" value="1"/>
</dbReference>
<name>A0A161PYG5_9BACI</name>
<dbReference type="RefSeq" id="WP_061949716.1">
    <property type="nucleotide sequence ID" value="NZ_LTAO01000036.1"/>
</dbReference>
<dbReference type="Gene3D" id="3.20.20.140">
    <property type="entry name" value="Metal-dependent hydrolases"/>
    <property type="match status" value="1"/>
</dbReference>
<dbReference type="PANTHER" id="PTHR40084:SF1">
    <property type="entry name" value="PHOSPHOTRANSFERASE"/>
    <property type="match status" value="1"/>
</dbReference>
<sequence length="388" mass="43813">MKTYFADFHIHIGRTNSGRPVKITASPSLTLENILYEASQEKGIDIVGVIDCHVPEVLDTLSQLIKSGTCLELDEGGIRFLDTTLLLGSEIEIYDDTCSGPIHVLIFLPTLEAMKQFSDWLKPRMKNRTLSSQRIYESGIQLQQKVKELNGLFIPAHIFTPFKSLYGKGVKHSLKEVFDPTLIDAVELGLSSDTEMVKQIKELNSYTFLTNSDAHSLAKIGREYQKLCLKDASFKEVKLALSNQKGRYIKENYGLNPKLGKYYLSTCENCSQTININHFEKCSVCEHPRYVKGVRDRLTELEKDPSLTVERPPYIHQVPLEYIPGLGPKTLEKLKDHFKTEMDILHHVSLEAFDQVISPKISNYIIQARKGMLQVKEGGGGSYGKIKS</sequence>
<dbReference type="InterPro" id="IPR016195">
    <property type="entry name" value="Pol/histidinol_Pase-like"/>
</dbReference>
<dbReference type="InterPro" id="IPR010994">
    <property type="entry name" value="RuvA_2-like"/>
</dbReference>
<gene>
    <name evidence="1" type="ORF">AZF04_10335</name>
</gene>
<dbReference type="SUPFAM" id="SSF47781">
    <property type="entry name" value="RuvA domain 2-like"/>
    <property type="match status" value="1"/>
</dbReference>